<dbReference type="InterPro" id="IPR020046">
    <property type="entry name" value="5-3_exonucl_a-hlix_arch_N"/>
</dbReference>
<dbReference type="SUPFAM" id="SSF47807">
    <property type="entry name" value="5' to 3' exonuclease, C-terminal subdomain"/>
    <property type="match status" value="1"/>
</dbReference>
<evidence type="ECO:0000259" key="3">
    <source>
        <dbReference type="SMART" id="SM00475"/>
    </source>
</evidence>
<keyword evidence="2" id="KW-0378">Hydrolase</keyword>
<dbReference type="Gene3D" id="1.10.150.20">
    <property type="entry name" value="5' to 3' exonuclease, C-terminal subdomain"/>
    <property type="match status" value="1"/>
</dbReference>
<dbReference type="InterPro" id="IPR029060">
    <property type="entry name" value="PIN-like_dom_sf"/>
</dbReference>
<evidence type="ECO:0000256" key="2">
    <source>
        <dbReference type="ARBA" id="ARBA00022801"/>
    </source>
</evidence>
<protein>
    <submittedName>
        <fullName evidence="4">Exonuclease</fullName>
    </submittedName>
</protein>
<feature type="domain" description="5'-3' exonuclease" evidence="3">
    <location>
        <begin position="12"/>
        <end position="259"/>
    </location>
</feature>
<sequence>MKNIIEFHANNQKVMLVDGDLLAYKITSAIEQPIDWGNDIWTLHSDLKVAKANWEADIKYYQQYTHSKNVIICFSDKENYRKKLDSTYKSYRKKIRKPIAYAPLRDWIKKNYQWVSFPNLEGDDVLGLLASGVHKTNNVIISGDKDMRTIPTWHCFIGDDSIEYVDELKADYNFCTQVLVGDQADGYKGCVGVGAVKASRVLLNKKSIDELWEAVIQEYERNKQTFEDAYHQARLARILRKGEYNYENHKVSLWDYKYKDYKLMKKVS</sequence>
<dbReference type="InterPro" id="IPR038969">
    <property type="entry name" value="FEN"/>
</dbReference>
<keyword evidence="4" id="KW-0269">Exonuclease</keyword>
<reference evidence="4 5" key="1">
    <citation type="journal article" date="2019" name="Environ. Microbiol.">
        <title>Pelagiphages in the Podoviridae family integrate into host genomes.</title>
        <authorList>
            <person name="Zhao Y."/>
            <person name="Qin F."/>
            <person name="Zhang R."/>
            <person name="Giovannoni S.J."/>
            <person name="Zhang Z."/>
            <person name="Sun J."/>
            <person name="Du S."/>
            <person name="Rensing C."/>
        </authorList>
    </citation>
    <scope>NUCLEOTIDE SEQUENCE [LARGE SCALE GENOMIC DNA]</scope>
</reference>
<evidence type="ECO:0000256" key="1">
    <source>
        <dbReference type="ARBA" id="ARBA00022722"/>
    </source>
</evidence>
<keyword evidence="1" id="KW-0540">Nuclease</keyword>
<dbReference type="Gene3D" id="3.40.50.1010">
    <property type="entry name" value="5'-nuclease"/>
    <property type="match status" value="1"/>
</dbReference>
<name>A0A4Y1NUR8_9CAUD</name>
<dbReference type="PANTHER" id="PTHR42646">
    <property type="entry name" value="FLAP ENDONUCLEASE XNI"/>
    <property type="match status" value="1"/>
</dbReference>
<dbReference type="GO" id="GO:0008409">
    <property type="term" value="F:5'-3' exonuclease activity"/>
    <property type="evidence" value="ECO:0007669"/>
    <property type="project" value="InterPro"/>
</dbReference>
<evidence type="ECO:0000313" key="4">
    <source>
        <dbReference type="EMBL" id="AXH71695.1"/>
    </source>
</evidence>
<dbReference type="Pfam" id="PF02739">
    <property type="entry name" value="5_3_exonuc_N"/>
    <property type="match status" value="1"/>
</dbReference>
<proteinExistence type="predicted"/>
<accession>A0A4Y1NUR8</accession>
<dbReference type="SUPFAM" id="SSF88723">
    <property type="entry name" value="PIN domain-like"/>
    <property type="match status" value="1"/>
</dbReference>
<dbReference type="EMBL" id="MH598799">
    <property type="protein sequence ID" value="AXH71695.1"/>
    <property type="molecule type" value="Genomic_DNA"/>
</dbReference>
<dbReference type="InterPro" id="IPR036279">
    <property type="entry name" value="5-3_exonuclease_C_sf"/>
</dbReference>
<dbReference type="Proteomes" id="UP000320575">
    <property type="component" value="Segment"/>
</dbReference>
<dbReference type="GO" id="GO:0033567">
    <property type="term" value="P:DNA replication, Okazaki fragment processing"/>
    <property type="evidence" value="ECO:0007669"/>
    <property type="project" value="InterPro"/>
</dbReference>
<organism evidence="4 5">
    <name type="scientific">Pelagibacter phage HTVC025P</name>
    <dbReference type="NCBI Taxonomy" id="2259657"/>
    <lineage>
        <taxon>Viruses</taxon>
        <taxon>Duplodnaviria</taxon>
        <taxon>Heunggongvirae</taxon>
        <taxon>Uroviricota</taxon>
        <taxon>Caudoviricetes</taxon>
        <taxon>Autographivirales</taxon>
        <taxon>Autographivirales incertae sedis</taxon>
        <taxon>Thoosavirus</taxon>
        <taxon>Thoosavirus HTVC025P</taxon>
    </lineage>
</organism>
<dbReference type="SMART" id="SM00475">
    <property type="entry name" value="53EXOc"/>
    <property type="match status" value="1"/>
</dbReference>
<dbReference type="InterPro" id="IPR002421">
    <property type="entry name" value="5-3_exonuclease"/>
</dbReference>
<gene>
    <name evidence="4" type="ORF">P025_gp21</name>
</gene>
<dbReference type="GO" id="GO:0017108">
    <property type="term" value="F:5'-flap endonuclease activity"/>
    <property type="evidence" value="ECO:0007669"/>
    <property type="project" value="InterPro"/>
</dbReference>
<dbReference type="GO" id="GO:0003677">
    <property type="term" value="F:DNA binding"/>
    <property type="evidence" value="ECO:0007669"/>
    <property type="project" value="InterPro"/>
</dbReference>
<evidence type="ECO:0000313" key="5">
    <source>
        <dbReference type="Proteomes" id="UP000320575"/>
    </source>
</evidence>
<keyword evidence="5" id="KW-1185">Reference proteome</keyword>
<dbReference type="PANTHER" id="PTHR42646:SF2">
    <property type="entry name" value="5'-3' EXONUCLEASE FAMILY PROTEIN"/>
    <property type="match status" value="1"/>
</dbReference>